<accession>A0A3A2ZMP5</accession>
<keyword evidence="2" id="KW-0813">Transport</keyword>
<dbReference type="InterPro" id="IPR004841">
    <property type="entry name" value="AA-permease/SLC12A_dom"/>
</dbReference>
<gene>
    <name evidence="9" type="ORF">PHISCL_03147</name>
</gene>
<feature type="transmembrane region" description="Helical" evidence="7">
    <location>
        <begin position="334"/>
        <end position="356"/>
    </location>
</feature>
<evidence type="ECO:0000313" key="9">
    <source>
        <dbReference type="EMBL" id="RJE24509.1"/>
    </source>
</evidence>
<feature type="transmembrane region" description="Helical" evidence="7">
    <location>
        <begin position="377"/>
        <end position="394"/>
    </location>
</feature>
<dbReference type="OrthoDB" id="3900342at2759"/>
<feature type="transmembrane region" description="Helical" evidence="7">
    <location>
        <begin position="56"/>
        <end position="77"/>
    </location>
</feature>
<keyword evidence="6 7" id="KW-0472">Membrane</keyword>
<dbReference type="Gene3D" id="1.20.1740.10">
    <property type="entry name" value="Amino acid/polyamine transporter I"/>
    <property type="match status" value="1"/>
</dbReference>
<dbReference type="FunFam" id="1.20.1740.10:FF:000070">
    <property type="entry name" value="Amino acid transporter (Eurofung)"/>
    <property type="match status" value="1"/>
</dbReference>
<keyword evidence="10" id="KW-1185">Reference proteome</keyword>
<dbReference type="PANTHER" id="PTHR43341:SF37">
    <property type="entry name" value="AMINO ACID TRANSPORTER (EUROFUNG)"/>
    <property type="match status" value="1"/>
</dbReference>
<feature type="transmembrane region" description="Helical" evidence="7">
    <location>
        <begin position="198"/>
        <end position="216"/>
    </location>
</feature>
<dbReference type="STRING" id="2070753.A0A3A2ZMP5"/>
<evidence type="ECO:0000256" key="4">
    <source>
        <dbReference type="ARBA" id="ARBA00022970"/>
    </source>
</evidence>
<dbReference type="InterPro" id="IPR050524">
    <property type="entry name" value="APC_YAT"/>
</dbReference>
<comment type="caution">
    <text evidence="9">The sequence shown here is derived from an EMBL/GenBank/DDBJ whole genome shotgun (WGS) entry which is preliminary data.</text>
</comment>
<evidence type="ECO:0000256" key="5">
    <source>
        <dbReference type="ARBA" id="ARBA00022989"/>
    </source>
</evidence>
<feature type="transmembrane region" description="Helical" evidence="7">
    <location>
        <begin position="406"/>
        <end position="429"/>
    </location>
</feature>
<dbReference type="PROSITE" id="PS00218">
    <property type="entry name" value="AMINO_ACID_PERMEASE_1"/>
    <property type="match status" value="1"/>
</dbReference>
<dbReference type="InterPro" id="IPR004840">
    <property type="entry name" value="Amino_acid_permease_CS"/>
</dbReference>
<organism evidence="9 10">
    <name type="scientific">Aspergillus sclerotialis</name>
    <dbReference type="NCBI Taxonomy" id="2070753"/>
    <lineage>
        <taxon>Eukaryota</taxon>
        <taxon>Fungi</taxon>
        <taxon>Dikarya</taxon>
        <taxon>Ascomycota</taxon>
        <taxon>Pezizomycotina</taxon>
        <taxon>Eurotiomycetes</taxon>
        <taxon>Eurotiomycetidae</taxon>
        <taxon>Eurotiales</taxon>
        <taxon>Aspergillaceae</taxon>
        <taxon>Aspergillus</taxon>
        <taxon>Aspergillus subgen. Polypaecilum</taxon>
    </lineage>
</organism>
<sequence length="553" mass="62370">MELNRASDDYHQGNELRELGSLKDSNDVHLEDIQTKEEVDYGADTQLHRSLGTRHLTMVALGSAIGMGMWLGSGTSLIKGGPASLFIGFLISSSMIWAVSQSIGEMAVMYPLPSAFVQWSTIFISPAAGFALGWGYWFSYWITIANELQGVVTILSYWTDEVPKAAWISIFWVVIILINIWVVRFFAEVEVFASTVKFGWMIIVIISLNFNSRNCWRSTERRSYRFRHWNEEPFRNGFKGFISVVPTCVFAMAGSENAALVTTEVSNPRRSVPKAIGSIWLRLGIFYILGSLMVTLTVSPNDPNLFGGSGSNASPFVIAYKNAGIPVMAHITNAVIFISVISTGSISGYGGSRMLVGLAHVKMAHKVFGKADKIGRPWAGYILTIGIGGGLAYLNVSNTGAEVFTWLSNLVSLLTLFGWGMICFSHLRFRYTWKLQGRSEAHLPWRSWTYPYAAWWGLIWCIVLIIVEFYLSVWPLHEKTNAKNFFANYISVVAVVLIWAGAQIWYRCPLWVDANKIDLDEFRRFYANVDEETVHPSLRKKMAFTWKWKYLFE</sequence>
<evidence type="ECO:0000256" key="7">
    <source>
        <dbReference type="SAM" id="Phobius"/>
    </source>
</evidence>
<feature type="domain" description="Amino acid permease/ SLC12A" evidence="8">
    <location>
        <begin position="55"/>
        <end position="509"/>
    </location>
</feature>
<evidence type="ECO:0000256" key="2">
    <source>
        <dbReference type="ARBA" id="ARBA00022448"/>
    </source>
</evidence>
<feature type="transmembrane region" description="Helical" evidence="7">
    <location>
        <begin position="279"/>
        <end position="298"/>
    </location>
</feature>
<feature type="transmembrane region" description="Helical" evidence="7">
    <location>
        <begin position="165"/>
        <end position="186"/>
    </location>
</feature>
<dbReference type="GO" id="GO:0015171">
    <property type="term" value="F:amino acid transmembrane transporter activity"/>
    <property type="evidence" value="ECO:0007669"/>
    <property type="project" value="TreeGrafter"/>
</dbReference>
<feature type="transmembrane region" description="Helical" evidence="7">
    <location>
        <begin position="450"/>
        <end position="473"/>
    </location>
</feature>
<comment type="subcellular location">
    <subcellularLocation>
        <location evidence="1">Membrane</location>
        <topology evidence="1">Multi-pass membrane protein</topology>
    </subcellularLocation>
</comment>
<dbReference type="AlphaFoldDB" id="A0A3A2ZMP5"/>
<dbReference type="Pfam" id="PF00324">
    <property type="entry name" value="AA_permease"/>
    <property type="match status" value="1"/>
</dbReference>
<keyword evidence="5 7" id="KW-1133">Transmembrane helix</keyword>
<reference evidence="10" key="1">
    <citation type="submission" date="2017-02" db="EMBL/GenBank/DDBJ databases">
        <authorList>
            <person name="Tafer H."/>
            <person name="Lopandic K."/>
        </authorList>
    </citation>
    <scope>NUCLEOTIDE SEQUENCE [LARGE SCALE GENOMIC DNA]</scope>
    <source>
        <strain evidence="10">CBS 366.77</strain>
    </source>
</reference>
<evidence type="ECO:0000256" key="1">
    <source>
        <dbReference type="ARBA" id="ARBA00004141"/>
    </source>
</evidence>
<dbReference type="PANTHER" id="PTHR43341">
    <property type="entry name" value="AMINO ACID PERMEASE"/>
    <property type="match status" value="1"/>
</dbReference>
<evidence type="ECO:0000313" key="10">
    <source>
        <dbReference type="Proteomes" id="UP000266188"/>
    </source>
</evidence>
<protein>
    <submittedName>
        <fullName evidence="9">Amino acid permease</fullName>
    </submittedName>
</protein>
<dbReference type="GO" id="GO:0016020">
    <property type="term" value="C:membrane"/>
    <property type="evidence" value="ECO:0007669"/>
    <property type="project" value="UniProtKB-SubCell"/>
</dbReference>
<keyword evidence="3 7" id="KW-0812">Transmembrane</keyword>
<dbReference type="EMBL" id="MVGC01000078">
    <property type="protein sequence ID" value="RJE24509.1"/>
    <property type="molecule type" value="Genomic_DNA"/>
</dbReference>
<name>A0A3A2ZMP5_9EURO</name>
<evidence type="ECO:0000256" key="6">
    <source>
        <dbReference type="ARBA" id="ARBA00023136"/>
    </source>
</evidence>
<evidence type="ECO:0000256" key="3">
    <source>
        <dbReference type="ARBA" id="ARBA00022692"/>
    </source>
</evidence>
<proteinExistence type="predicted"/>
<dbReference type="PIRSF" id="PIRSF006060">
    <property type="entry name" value="AA_transporter"/>
    <property type="match status" value="1"/>
</dbReference>
<keyword evidence="4" id="KW-0029">Amino-acid transport</keyword>
<feature type="transmembrane region" description="Helical" evidence="7">
    <location>
        <begin position="83"/>
        <end position="100"/>
    </location>
</feature>
<evidence type="ECO:0000259" key="8">
    <source>
        <dbReference type="Pfam" id="PF00324"/>
    </source>
</evidence>
<feature type="transmembrane region" description="Helical" evidence="7">
    <location>
        <begin position="485"/>
        <end position="506"/>
    </location>
</feature>
<dbReference type="Proteomes" id="UP000266188">
    <property type="component" value="Unassembled WGS sequence"/>
</dbReference>